<dbReference type="EMBL" id="MTEJ01000081">
    <property type="protein sequence ID" value="OQX11759.1"/>
    <property type="molecule type" value="Genomic_DNA"/>
</dbReference>
<reference evidence="1 2" key="1">
    <citation type="submission" date="2017-01" db="EMBL/GenBank/DDBJ databases">
        <title>Novel large sulfur bacteria in the metagenomes of groundwater-fed chemosynthetic microbial mats in the Lake Huron basin.</title>
        <authorList>
            <person name="Sharrar A.M."/>
            <person name="Flood B.E."/>
            <person name="Bailey J.V."/>
            <person name="Jones D.S."/>
            <person name="Biddanda B."/>
            <person name="Ruberg S.A."/>
            <person name="Marcus D.N."/>
            <person name="Dick G.J."/>
        </authorList>
    </citation>
    <scope>NUCLEOTIDE SEQUENCE [LARGE SCALE GENOMIC DNA]</scope>
    <source>
        <strain evidence="1">A8</strain>
    </source>
</reference>
<dbReference type="Proteomes" id="UP000192491">
    <property type="component" value="Unassembled WGS sequence"/>
</dbReference>
<evidence type="ECO:0000313" key="2">
    <source>
        <dbReference type="Proteomes" id="UP000192491"/>
    </source>
</evidence>
<gene>
    <name evidence="1" type="ORF">BWK73_16755</name>
</gene>
<sequence>MLTQQTIQHFVSNLQHQAPFVENLQMMTTDGLSLHVDHHHDHEDTVSALTAMLYSAAQNLTKYLGAEMPQGMIICSGKEHTYAIARVNDDCVMGFQVPVQLSTPQALQIVCDFIDANEHQLRVTH</sequence>
<accession>A0A1Y1QR70</accession>
<organism evidence="1 2">
    <name type="scientific">Thiothrix lacustris</name>
    <dbReference type="NCBI Taxonomy" id="525917"/>
    <lineage>
        <taxon>Bacteria</taxon>
        <taxon>Pseudomonadati</taxon>
        <taxon>Pseudomonadota</taxon>
        <taxon>Gammaproteobacteria</taxon>
        <taxon>Thiotrichales</taxon>
        <taxon>Thiotrichaceae</taxon>
        <taxon>Thiothrix</taxon>
    </lineage>
</organism>
<protein>
    <recommendedName>
        <fullName evidence="3">Roadblock/LAMTOR2 domain-containing protein</fullName>
    </recommendedName>
</protein>
<proteinExistence type="predicted"/>
<dbReference type="Gene3D" id="3.30.450.30">
    <property type="entry name" value="Dynein light chain 2a, cytoplasmic"/>
    <property type="match status" value="1"/>
</dbReference>
<comment type="caution">
    <text evidence="1">The sequence shown here is derived from an EMBL/GenBank/DDBJ whole genome shotgun (WGS) entry which is preliminary data.</text>
</comment>
<evidence type="ECO:0000313" key="1">
    <source>
        <dbReference type="EMBL" id="OQX11759.1"/>
    </source>
</evidence>
<dbReference type="AlphaFoldDB" id="A0A1Y1QR70"/>
<evidence type="ECO:0008006" key="3">
    <source>
        <dbReference type="Google" id="ProtNLM"/>
    </source>
</evidence>
<name>A0A1Y1QR70_9GAMM</name>